<evidence type="ECO:0000313" key="2">
    <source>
        <dbReference type="EMBL" id="GIX89737.1"/>
    </source>
</evidence>
<feature type="compositionally biased region" description="Polar residues" evidence="1">
    <location>
        <begin position="87"/>
        <end position="108"/>
    </location>
</feature>
<gene>
    <name evidence="3" type="primary">AVEN_173954_1</name>
    <name evidence="2" type="ORF">CDAR_245191</name>
    <name evidence="3" type="ORF">CDAR_245511</name>
</gene>
<evidence type="ECO:0000313" key="3">
    <source>
        <dbReference type="EMBL" id="GIX89815.1"/>
    </source>
</evidence>
<evidence type="ECO:0000256" key="1">
    <source>
        <dbReference type="SAM" id="MobiDB-lite"/>
    </source>
</evidence>
<feature type="compositionally biased region" description="Basic and acidic residues" evidence="1">
    <location>
        <begin position="1"/>
        <end position="10"/>
    </location>
</feature>
<feature type="region of interest" description="Disordered" evidence="1">
    <location>
        <begin position="85"/>
        <end position="108"/>
    </location>
</feature>
<feature type="region of interest" description="Disordered" evidence="1">
    <location>
        <begin position="1"/>
        <end position="23"/>
    </location>
</feature>
<comment type="caution">
    <text evidence="3">The sequence shown here is derived from an EMBL/GenBank/DDBJ whole genome shotgun (WGS) entry which is preliminary data.</text>
</comment>
<feature type="region of interest" description="Disordered" evidence="1">
    <location>
        <begin position="203"/>
        <end position="240"/>
    </location>
</feature>
<organism evidence="3 4">
    <name type="scientific">Caerostris darwini</name>
    <dbReference type="NCBI Taxonomy" id="1538125"/>
    <lineage>
        <taxon>Eukaryota</taxon>
        <taxon>Metazoa</taxon>
        <taxon>Ecdysozoa</taxon>
        <taxon>Arthropoda</taxon>
        <taxon>Chelicerata</taxon>
        <taxon>Arachnida</taxon>
        <taxon>Araneae</taxon>
        <taxon>Araneomorphae</taxon>
        <taxon>Entelegynae</taxon>
        <taxon>Araneoidea</taxon>
        <taxon>Araneidae</taxon>
        <taxon>Caerostris</taxon>
    </lineage>
</organism>
<name>A0AAV4NY38_9ARAC</name>
<dbReference type="EMBL" id="BPLQ01002197">
    <property type="protein sequence ID" value="GIX89737.1"/>
    <property type="molecule type" value="Genomic_DNA"/>
</dbReference>
<keyword evidence="4" id="KW-1185">Reference proteome</keyword>
<feature type="compositionally biased region" description="Basic and acidic residues" evidence="1">
    <location>
        <begin position="206"/>
        <end position="239"/>
    </location>
</feature>
<evidence type="ECO:0000313" key="4">
    <source>
        <dbReference type="Proteomes" id="UP001054837"/>
    </source>
</evidence>
<proteinExistence type="predicted"/>
<protein>
    <submittedName>
        <fullName evidence="3">Uncharacterized protein</fullName>
    </submittedName>
</protein>
<dbReference type="EMBL" id="BPLQ01002197">
    <property type="protein sequence ID" value="GIX89815.1"/>
    <property type="molecule type" value="Genomic_DNA"/>
</dbReference>
<sequence>MNEHYLKNEEEGGNNFRENDKDQAKKLIDKVRMIEIHHSVKDHDKPLKLQDGSVEKYVDDIIKDEFKDGYKKVRDLKDGPSIIESASAWTNDNSTSPTKMQPRSPSKNRSIHARLIEVYREPEMDISDKNSKRRGIADSVVTSQIKTSKDLEHLINILTKEIGIEDDGTKPANEETEISIIMRRVVRQKDFESGKNKSAYFGSVTRWKDDPDDKQKISTPSEKEKTTNDSIIDSRKSPEPDTTTIFLNISEIEDNKPTKNTRNLHSFFSYGDKGWKSFTSKVKKRSHTDIPNSFQFRSTEPSFDFKGDLSEKMRDYVYLQSQNTSGIKNIYINSNRSKVLNLKKETLLGTNGTKINKEENIIFLEKKKYHSFKEPEVHNSLLTNASEGNVNEQRLIPELLVNVLNLKKEECATTEQQQQTILTTENYIQKEVEPVYQKNNIKSEISKPGELLSKINMPINITEGFPSSGEIITKHETITKEIKITENDVDIFRTTIKPRVSNNTYTSNLIFESMIEFPTPTFTTTAKEPLTLGPQKIGDTEVKIIETNMENFQRPATISTPQAAEMLSQQVAQDKPIQFMEPEQENRHAAYDKDASINTYKVTPENEAIVNTPLIGSQNVYPVKKPPQLPAKLPQLSEDSGFGSGRKKLLQLTTKFRHKLKTARIVRKKLK</sequence>
<accession>A0AAV4NY38</accession>
<dbReference type="Proteomes" id="UP001054837">
    <property type="component" value="Unassembled WGS sequence"/>
</dbReference>
<reference evidence="3 4" key="1">
    <citation type="submission" date="2021-06" db="EMBL/GenBank/DDBJ databases">
        <title>Caerostris darwini draft genome.</title>
        <authorList>
            <person name="Kono N."/>
            <person name="Arakawa K."/>
        </authorList>
    </citation>
    <scope>NUCLEOTIDE SEQUENCE [LARGE SCALE GENOMIC DNA]</scope>
</reference>
<dbReference type="AlphaFoldDB" id="A0AAV4NY38"/>